<evidence type="ECO:0000256" key="2">
    <source>
        <dbReference type="ARBA" id="ARBA00009477"/>
    </source>
</evidence>
<evidence type="ECO:0000259" key="12">
    <source>
        <dbReference type="Pfam" id="PF25994"/>
    </source>
</evidence>
<dbReference type="GO" id="GO:0015031">
    <property type="term" value="P:protein transport"/>
    <property type="evidence" value="ECO:0007669"/>
    <property type="project" value="InterPro"/>
</dbReference>
<dbReference type="PRINTS" id="PR01490">
    <property type="entry name" value="RTXTOXIND"/>
</dbReference>
<feature type="domain" description="AprE-like beta-barrel" evidence="13">
    <location>
        <begin position="358"/>
        <end position="447"/>
    </location>
</feature>
<dbReference type="InParanoid" id="A0A4R2PPW6"/>
<dbReference type="Pfam" id="PF25994">
    <property type="entry name" value="HH_AprE"/>
    <property type="match status" value="1"/>
</dbReference>
<dbReference type="PANTHER" id="PTHR30386:SF26">
    <property type="entry name" value="TRANSPORT PROTEIN COMB"/>
    <property type="match status" value="1"/>
</dbReference>
<evidence type="ECO:0000256" key="1">
    <source>
        <dbReference type="ARBA" id="ARBA00004377"/>
    </source>
</evidence>
<dbReference type="EMBL" id="SLXO01000003">
    <property type="protein sequence ID" value="TCP36241.1"/>
    <property type="molecule type" value="Genomic_DNA"/>
</dbReference>
<proteinExistence type="inferred from homology"/>
<dbReference type="RefSeq" id="WP_132707799.1">
    <property type="nucleotide sequence ID" value="NZ_JACIGF010000003.1"/>
</dbReference>
<organism evidence="14 15">
    <name type="scientific">Rhodothalassium salexigens DSM 2132</name>
    <dbReference type="NCBI Taxonomy" id="1188247"/>
    <lineage>
        <taxon>Bacteria</taxon>
        <taxon>Pseudomonadati</taxon>
        <taxon>Pseudomonadota</taxon>
        <taxon>Alphaproteobacteria</taxon>
        <taxon>Rhodothalassiales</taxon>
        <taxon>Rhodothalassiaceae</taxon>
        <taxon>Rhodothalassium</taxon>
    </lineage>
</organism>
<dbReference type="AlphaFoldDB" id="A0A4R2PPW6"/>
<sequence>MARTPKRPDVTPPAPSDAGTTQPTAPAAKAGSATLLSRADKAVLSRSVLLEETAPPALVHATIWMVAALLLAFIVWGSLTTFDERARAPGEIVPADQVMPVQHLEGGIVADVAVEEGATVAAGDVLVRLNPIAARAEYEGLKARAAALGLQIERLRAFALDEPLDLGPLAGQYPDLAADQRRIFETQQETRIARTEVATSQIVARQEQLNGLKAREATLRKQIVSLNEEVELQRTLFEQGHGRKVTLLATERALTEAQGNLEQVLADQSRVEASIAEARSAKLETEERLRTDALDTLGTLAAQRAEVAERIRRLEDRFDRTEVRAPTAGVVNGLDLSPGQVVAAGDKLMEIVPQARTMVAKVRISPRDIGHVAVGQRALVRVDTYNFSRAGGIEGQVERISATSFEDEEGRPYFAAKISLGQNHVGNDPRSNRVTPGMTLTAQIQTGEKSLLAYLWRPVSQSLDSAFSER</sequence>
<keyword evidence="15" id="KW-1185">Reference proteome</keyword>
<keyword evidence="8 9" id="KW-0472">Membrane</keyword>
<feature type="coiled-coil region" evidence="10">
    <location>
        <begin position="297"/>
        <end position="324"/>
    </location>
</feature>
<comment type="subcellular location">
    <subcellularLocation>
        <location evidence="1 9">Cell inner membrane</location>
        <topology evidence="1 9">Single-pass membrane protein</topology>
    </subcellularLocation>
</comment>
<comment type="similarity">
    <text evidence="2 9">Belongs to the membrane fusion protein (MFP) (TC 8.A.1) family.</text>
</comment>
<keyword evidence="10" id="KW-0175">Coiled coil</keyword>
<evidence type="ECO:0000256" key="5">
    <source>
        <dbReference type="ARBA" id="ARBA00022519"/>
    </source>
</evidence>
<dbReference type="SUPFAM" id="SSF111369">
    <property type="entry name" value="HlyD-like secretion proteins"/>
    <property type="match status" value="2"/>
</dbReference>
<dbReference type="InterPro" id="IPR050739">
    <property type="entry name" value="MFP"/>
</dbReference>
<evidence type="ECO:0000256" key="4">
    <source>
        <dbReference type="ARBA" id="ARBA00022475"/>
    </source>
</evidence>
<evidence type="ECO:0000256" key="3">
    <source>
        <dbReference type="ARBA" id="ARBA00022448"/>
    </source>
</evidence>
<feature type="region of interest" description="Disordered" evidence="11">
    <location>
        <begin position="1"/>
        <end position="31"/>
    </location>
</feature>
<feature type="domain" description="AprE-like long alpha-helical hairpin" evidence="12">
    <location>
        <begin position="134"/>
        <end position="317"/>
    </location>
</feature>
<keyword evidence="5 9" id="KW-0997">Cell inner membrane</keyword>
<evidence type="ECO:0000256" key="8">
    <source>
        <dbReference type="ARBA" id="ARBA00023136"/>
    </source>
</evidence>
<keyword evidence="4 9" id="KW-1003">Cell membrane</keyword>
<keyword evidence="7 9" id="KW-1133">Transmembrane helix</keyword>
<gene>
    <name evidence="14" type="ORF">EV659_103128</name>
</gene>
<dbReference type="Gene3D" id="2.40.50.100">
    <property type="match status" value="2"/>
</dbReference>
<evidence type="ECO:0000256" key="6">
    <source>
        <dbReference type="ARBA" id="ARBA00022692"/>
    </source>
</evidence>
<dbReference type="InterPro" id="IPR058982">
    <property type="entry name" value="Beta-barrel_AprE"/>
</dbReference>
<dbReference type="Pfam" id="PF26002">
    <property type="entry name" value="Beta-barrel_AprE"/>
    <property type="match status" value="1"/>
</dbReference>
<feature type="transmembrane region" description="Helical" evidence="9">
    <location>
        <begin position="57"/>
        <end position="79"/>
    </location>
</feature>
<dbReference type="GO" id="GO:0005886">
    <property type="term" value="C:plasma membrane"/>
    <property type="evidence" value="ECO:0007669"/>
    <property type="project" value="UniProtKB-SubCell"/>
</dbReference>
<accession>A0A4R2PPW6</accession>
<evidence type="ECO:0000313" key="15">
    <source>
        <dbReference type="Proteomes" id="UP000295399"/>
    </source>
</evidence>
<evidence type="ECO:0000256" key="11">
    <source>
        <dbReference type="SAM" id="MobiDB-lite"/>
    </source>
</evidence>
<comment type="caution">
    <text evidence="14">The sequence shown here is derived from an EMBL/GenBank/DDBJ whole genome shotgun (WGS) entry which is preliminary data.</text>
</comment>
<dbReference type="InterPro" id="IPR058781">
    <property type="entry name" value="HH_AprE-like"/>
</dbReference>
<dbReference type="NCBIfam" id="TIGR01843">
    <property type="entry name" value="type_I_hlyD"/>
    <property type="match status" value="1"/>
</dbReference>
<name>A0A4R2PPW6_RHOSA</name>
<keyword evidence="3 9" id="KW-0813">Transport</keyword>
<dbReference type="Gene3D" id="2.40.30.170">
    <property type="match status" value="1"/>
</dbReference>
<protein>
    <recommendedName>
        <fullName evidence="9">Membrane fusion protein (MFP) family protein</fullName>
    </recommendedName>
</protein>
<dbReference type="Proteomes" id="UP000295399">
    <property type="component" value="Unassembled WGS sequence"/>
</dbReference>
<keyword evidence="6 9" id="KW-0812">Transmembrane</keyword>
<dbReference type="OrthoDB" id="9810980at2"/>
<evidence type="ECO:0000259" key="13">
    <source>
        <dbReference type="Pfam" id="PF26002"/>
    </source>
</evidence>
<evidence type="ECO:0000256" key="7">
    <source>
        <dbReference type="ARBA" id="ARBA00022989"/>
    </source>
</evidence>
<evidence type="ECO:0000256" key="10">
    <source>
        <dbReference type="SAM" id="Coils"/>
    </source>
</evidence>
<dbReference type="InterPro" id="IPR010129">
    <property type="entry name" value="T1SS_HlyD"/>
</dbReference>
<dbReference type="PANTHER" id="PTHR30386">
    <property type="entry name" value="MEMBRANE FUSION SUBUNIT OF EMRAB-TOLC MULTIDRUG EFFLUX PUMP"/>
    <property type="match status" value="1"/>
</dbReference>
<reference evidence="14 15" key="1">
    <citation type="submission" date="2019-03" db="EMBL/GenBank/DDBJ databases">
        <title>Genomic Encyclopedia of Type Strains, Phase IV (KMG-IV): sequencing the most valuable type-strain genomes for metagenomic binning, comparative biology and taxonomic classification.</title>
        <authorList>
            <person name="Goeker M."/>
        </authorList>
    </citation>
    <scope>NUCLEOTIDE SEQUENCE [LARGE SCALE GENOMIC DNA]</scope>
    <source>
        <strain evidence="14 15">DSM 2132</strain>
    </source>
</reference>
<evidence type="ECO:0000313" key="14">
    <source>
        <dbReference type="EMBL" id="TCP36241.1"/>
    </source>
</evidence>
<evidence type="ECO:0000256" key="9">
    <source>
        <dbReference type="RuleBase" id="RU365093"/>
    </source>
</evidence>